<dbReference type="Gene3D" id="3.40.50.300">
    <property type="entry name" value="P-loop containing nucleotide triphosphate hydrolases"/>
    <property type="match status" value="1"/>
</dbReference>
<dbReference type="GO" id="GO:0005525">
    <property type="term" value="F:GTP binding"/>
    <property type="evidence" value="ECO:0007669"/>
    <property type="project" value="InterPro"/>
</dbReference>
<evidence type="ECO:0000313" key="3">
    <source>
        <dbReference type="Proteomes" id="UP000450917"/>
    </source>
</evidence>
<feature type="domain" description="Molybdopterin-guanine dinucleotide biosynthesis protein B (MobB)" evidence="1">
    <location>
        <begin position="6"/>
        <end position="133"/>
    </location>
</feature>
<evidence type="ECO:0000313" key="2">
    <source>
        <dbReference type="EMBL" id="MUG72045.1"/>
    </source>
</evidence>
<dbReference type="InterPro" id="IPR052539">
    <property type="entry name" value="MGD_biosynthesis_adapter"/>
</dbReference>
<protein>
    <submittedName>
        <fullName evidence="2">Molybdopterin-guanine dinucleotide biosynthesis protein B</fullName>
    </submittedName>
</protein>
<accession>A0A7X2ZBR8</accession>
<reference evidence="2 3" key="1">
    <citation type="submission" date="2019-11" db="EMBL/GenBank/DDBJ databases">
        <title>Draft genome sequences of five Paenibacillus species of dairy origin.</title>
        <authorList>
            <person name="Olajide A.M."/>
            <person name="Chen S."/>
            <person name="Lapointe G."/>
        </authorList>
    </citation>
    <scope>NUCLEOTIDE SEQUENCE [LARGE SCALE GENOMIC DNA]</scope>
    <source>
        <strain evidence="2 3">2CS3</strain>
    </source>
</reference>
<evidence type="ECO:0000259" key="1">
    <source>
        <dbReference type="Pfam" id="PF03205"/>
    </source>
</evidence>
<dbReference type="GO" id="GO:0006777">
    <property type="term" value="P:Mo-molybdopterin cofactor biosynthetic process"/>
    <property type="evidence" value="ECO:0007669"/>
    <property type="project" value="InterPro"/>
</dbReference>
<dbReference type="PANTHER" id="PTHR40072:SF1">
    <property type="entry name" value="MOLYBDOPTERIN-GUANINE DINUCLEOTIDE BIOSYNTHESIS ADAPTER PROTEIN"/>
    <property type="match status" value="1"/>
</dbReference>
<keyword evidence="3" id="KW-1185">Reference proteome</keyword>
<dbReference type="Pfam" id="PF03205">
    <property type="entry name" value="MobB"/>
    <property type="match status" value="1"/>
</dbReference>
<dbReference type="RefSeq" id="WP_054795771.1">
    <property type="nucleotide sequence ID" value="NZ_JARTHJ010000440.1"/>
</dbReference>
<gene>
    <name evidence="2" type="primary">mobB</name>
    <name evidence="2" type="ORF">GNP93_15340</name>
</gene>
<dbReference type="PANTHER" id="PTHR40072">
    <property type="entry name" value="MOLYBDOPTERIN-GUANINE DINUCLEOTIDE BIOSYNTHESIS ADAPTER PROTEIN-RELATED"/>
    <property type="match status" value="1"/>
</dbReference>
<comment type="caution">
    <text evidence="2">The sequence shown here is derived from an EMBL/GenBank/DDBJ whole genome shotgun (WGS) entry which is preliminary data.</text>
</comment>
<organism evidence="2 3">
    <name type="scientific">Paenibacillus validus</name>
    <dbReference type="NCBI Taxonomy" id="44253"/>
    <lineage>
        <taxon>Bacteria</taxon>
        <taxon>Bacillati</taxon>
        <taxon>Bacillota</taxon>
        <taxon>Bacilli</taxon>
        <taxon>Bacillales</taxon>
        <taxon>Paenibacillaceae</taxon>
        <taxon>Paenibacillus</taxon>
    </lineage>
</organism>
<proteinExistence type="predicted"/>
<dbReference type="Proteomes" id="UP000450917">
    <property type="component" value="Unassembled WGS sequence"/>
</dbReference>
<name>A0A7X2ZBR8_9BACL</name>
<dbReference type="EMBL" id="WNZX01000012">
    <property type="protein sequence ID" value="MUG72045.1"/>
    <property type="molecule type" value="Genomic_DNA"/>
</dbReference>
<dbReference type="AlphaFoldDB" id="A0A7X2ZBR8"/>
<dbReference type="CDD" id="cd03116">
    <property type="entry name" value="MobB"/>
    <property type="match status" value="1"/>
</dbReference>
<dbReference type="InterPro" id="IPR004435">
    <property type="entry name" value="MobB_dom"/>
</dbReference>
<dbReference type="InterPro" id="IPR027417">
    <property type="entry name" value="P-loop_NTPase"/>
</dbReference>
<sequence>MATKAVFQVVGYKNTGKTTLTCRLIRLFRAAGYSVGTIKHDAHDFEIDLPGKDTWQHREAGAEAVAITSDGGGRTFILEQRPLALNELVQRMAHLDIVVVEGFKSEDYPKIVIVREAGDLALIGRVSHPIAVAAWLAPEQAAPHAGGTPIVAIDDTEALLRVVADKFGLDIAGGQEEKR</sequence>
<dbReference type="NCBIfam" id="TIGR00176">
    <property type="entry name" value="mobB"/>
    <property type="match status" value="1"/>
</dbReference>
<dbReference type="SUPFAM" id="SSF52540">
    <property type="entry name" value="P-loop containing nucleoside triphosphate hydrolases"/>
    <property type="match status" value="1"/>
</dbReference>